<feature type="signal peptide" evidence="2">
    <location>
        <begin position="1"/>
        <end position="21"/>
    </location>
</feature>
<keyword evidence="2" id="KW-0732">Signal</keyword>
<dbReference type="VEuPathDB" id="HostDB:ENSMUSG00000030577"/>
<accession>A0A087WST4</accession>
<evidence type="ECO:0000256" key="2">
    <source>
        <dbReference type="SAM" id="SignalP"/>
    </source>
</evidence>
<evidence type="ECO:0000313" key="4">
    <source>
        <dbReference type="MGI" id="MGI:88322"/>
    </source>
</evidence>
<feature type="chain" id="PRO_5001831879" evidence="2">
    <location>
        <begin position="22"/>
        <end position="36"/>
    </location>
</feature>
<evidence type="ECO:0000313" key="5">
    <source>
        <dbReference type="Proteomes" id="UP000000589"/>
    </source>
</evidence>
<feature type="compositionally biased region" description="Low complexity" evidence="1">
    <location>
        <begin position="15"/>
        <end position="30"/>
    </location>
</feature>
<dbReference type="Proteomes" id="UP000000589">
    <property type="component" value="Chromosome 7"/>
</dbReference>
<sequence length="36" mass="3857">MRVHYLWLLLILVSPSPTSSGSSHPSVTTSDQSCGL</sequence>
<gene>
    <name evidence="3 4" type="primary">Cd22</name>
</gene>
<feature type="region of interest" description="Disordered" evidence="1">
    <location>
        <begin position="15"/>
        <end position="36"/>
    </location>
</feature>
<dbReference type="HOGENOM" id="CLU_3359504_0_0_1"/>
<evidence type="ECO:0000313" key="3">
    <source>
        <dbReference type="Ensembl" id="ENSMUSP00000141178.2"/>
    </source>
</evidence>
<dbReference type="Antibodypedia" id="3714">
    <property type="antibodies" value="2689 antibodies from 57 providers"/>
</dbReference>
<reference evidence="3" key="4">
    <citation type="submission" date="2025-09" db="UniProtKB">
        <authorList>
            <consortium name="Ensembl"/>
        </authorList>
    </citation>
    <scope>IDENTIFICATION</scope>
    <source>
        <strain evidence="3">C57BL/6J</strain>
    </source>
</reference>
<name>A0A087WST4_MOUSE</name>
<dbReference type="GeneTree" id="ENSGT01010000222294"/>
<dbReference type="Ensembl" id="ENSMUST00000187989.7">
    <property type="protein sequence ID" value="ENSMUSP00000141178.2"/>
    <property type="gene ID" value="ENSMUSG00000030577.15"/>
</dbReference>
<evidence type="ECO:0000256" key="1">
    <source>
        <dbReference type="SAM" id="MobiDB-lite"/>
    </source>
</evidence>
<dbReference type="AGR" id="MGI:88322"/>
<protein>
    <submittedName>
        <fullName evidence="3">CD22 antigen</fullName>
    </submittedName>
</protein>
<reference evidence="3 5" key="2">
    <citation type="journal article" date="2011" name="PLoS Biol.">
        <title>Modernizing reference genome assemblies.</title>
        <authorList>
            <person name="Church D.M."/>
            <person name="Schneider V.A."/>
            <person name="Graves T."/>
            <person name="Auger K."/>
            <person name="Cunningham F."/>
            <person name="Bouk N."/>
            <person name="Chen H.C."/>
            <person name="Agarwala R."/>
            <person name="McLaren W.M."/>
            <person name="Ritchie G.R."/>
            <person name="Albracht D."/>
            <person name="Kremitzki M."/>
            <person name="Rock S."/>
            <person name="Kotkiewicz H."/>
            <person name="Kremitzki C."/>
            <person name="Wollam A."/>
            <person name="Trani L."/>
            <person name="Fulton L."/>
            <person name="Fulton R."/>
            <person name="Matthews L."/>
            <person name="Whitehead S."/>
            <person name="Chow W."/>
            <person name="Torrance J."/>
            <person name="Dunn M."/>
            <person name="Harden G."/>
            <person name="Threadgold G."/>
            <person name="Wood J."/>
            <person name="Collins J."/>
            <person name="Heath P."/>
            <person name="Griffiths G."/>
            <person name="Pelan S."/>
            <person name="Grafham D."/>
            <person name="Eichler E.E."/>
            <person name="Weinstock G."/>
            <person name="Mardis E.R."/>
            <person name="Wilson R.K."/>
            <person name="Howe K."/>
            <person name="Flicek P."/>
            <person name="Hubbard T."/>
        </authorList>
    </citation>
    <scope>NUCLEOTIDE SEQUENCE [LARGE SCALE GENOMIC DNA]</scope>
    <source>
        <strain evidence="3 5">C57BL/6J</strain>
    </source>
</reference>
<proteinExistence type="predicted"/>
<dbReference type="ExpressionAtlas" id="A0A087WST4">
    <property type="expression patterns" value="baseline and differential"/>
</dbReference>
<organism evidence="3 5">
    <name type="scientific">Mus musculus</name>
    <name type="common">Mouse</name>
    <dbReference type="NCBI Taxonomy" id="10090"/>
    <lineage>
        <taxon>Eukaryota</taxon>
        <taxon>Metazoa</taxon>
        <taxon>Chordata</taxon>
        <taxon>Craniata</taxon>
        <taxon>Vertebrata</taxon>
        <taxon>Euteleostomi</taxon>
        <taxon>Mammalia</taxon>
        <taxon>Eutheria</taxon>
        <taxon>Euarchontoglires</taxon>
        <taxon>Glires</taxon>
        <taxon>Rodentia</taxon>
        <taxon>Myomorpha</taxon>
        <taxon>Muroidea</taxon>
        <taxon>Muridae</taxon>
        <taxon>Murinae</taxon>
        <taxon>Mus</taxon>
        <taxon>Mus</taxon>
    </lineage>
</organism>
<dbReference type="AlphaFoldDB" id="A0A087WST4"/>
<dbReference type="Bgee" id="ENSMUSG00000030577">
    <property type="expression patterns" value="Expressed in peripheral lymph node and 52 other cell types or tissues"/>
</dbReference>
<reference evidence="3" key="3">
    <citation type="submission" date="2025-08" db="UniProtKB">
        <authorList>
            <consortium name="Ensembl"/>
        </authorList>
    </citation>
    <scope>IDENTIFICATION</scope>
    <source>
        <strain evidence="3">C57BL/6J</strain>
    </source>
</reference>
<dbReference type="MGI" id="MGI:88322">
    <property type="gene designation" value="Cd22"/>
</dbReference>
<reference evidence="3 5" key="1">
    <citation type="journal article" date="2009" name="PLoS Biol.">
        <title>Lineage-specific biology revealed by a finished genome assembly of the mouse.</title>
        <authorList>
            <consortium name="Mouse Genome Sequencing Consortium"/>
            <person name="Church D.M."/>
            <person name="Goodstadt L."/>
            <person name="Hillier L.W."/>
            <person name="Zody M.C."/>
            <person name="Goldstein S."/>
            <person name="She X."/>
            <person name="Bult C.J."/>
            <person name="Agarwala R."/>
            <person name="Cherry J.L."/>
            <person name="DiCuccio M."/>
            <person name="Hlavina W."/>
            <person name="Kapustin Y."/>
            <person name="Meric P."/>
            <person name="Maglott D."/>
            <person name="Birtle Z."/>
            <person name="Marques A.C."/>
            <person name="Graves T."/>
            <person name="Zhou S."/>
            <person name="Teague B."/>
            <person name="Potamousis K."/>
            <person name="Churas C."/>
            <person name="Place M."/>
            <person name="Herschleb J."/>
            <person name="Runnheim R."/>
            <person name="Forrest D."/>
            <person name="Amos-Landgraf J."/>
            <person name="Schwartz D.C."/>
            <person name="Cheng Z."/>
            <person name="Lindblad-Toh K."/>
            <person name="Eichler E.E."/>
            <person name="Ponting C.P."/>
        </authorList>
    </citation>
    <scope>NUCLEOTIDE SEQUENCE [LARGE SCALE GENOMIC DNA]</scope>
    <source>
        <strain evidence="3 5">C57BL/6J</strain>
    </source>
</reference>
<keyword evidence="5" id="KW-1185">Reference proteome</keyword>